<feature type="region of interest" description="Disordered" evidence="1">
    <location>
        <begin position="40"/>
        <end position="97"/>
    </location>
</feature>
<dbReference type="Gramene" id="MELO3C029665.2.1">
    <property type="protein sequence ID" value="MELO3C029665.2.1"/>
    <property type="gene ID" value="MELO3C029665.2"/>
</dbReference>
<protein>
    <submittedName>
        <fullName evidence="2">Uncharacterized protein</fullName>
    </submittedName>
</protein>
<evidence type="ECO:0000256" key="1">
    <source>
        <dbReference type="SAM" id="MobiDB-lite"/>
    </source>
</evidence>
<evidence type="ECO:0000313" key="2">
    <source>
        <dbReference type="EnsemblPlants" id="MELO3C029665.2.1"/>
    </source>
</evidence>
<organism evidence="2">
    <name type="scientific">Cucumis melo</name>
    <name type="common">Muskmelon</name>
    <dbReference type="NCBI Taxonomy" id="3656"/>
    <lineage>
        <taxon>Eukaryota</taxon>
        <taxon>Viridiplantae</taxon>
        <taxon>Streptophyta</taxon>
        <taxon>Embryophyta</taxon>
        <taxon>Tracheophyta</taxon>
        <taxon>Spermatophyta</taxon>
        <taxon>Magnoliopsida</taxon>
        <taxon>eudicotyledons</taxon>
        <taxon>Gunneridae</taxon>
        <taxon>Pentapetalae</taxon>
        <taxon>rosids</taxon>
        <taxon>fabids</taxon>
        <taxon>Cucurbitales</taxon>
        <taxon>Cucurbitaceae</taxon>
        <taxon>Benincaseae</taxon>
        <taxon>Cucumis</taxon>
    </lineage>
</organism>
<feature type="compositionally biased region" description="Polar residues" evidence="1">
    <location>
        <begin position="41"/>
        <end position="50"/>
    </location>
</feature>
<proteinExistence type="predicted"/>
<name>A0A9I9E710_CUCME</name>
<dbReference type="EnsemblPlants" id="MELO3C029665.2.1">
    <property type="protein sequence ID" value="MELO3C029665.2.1"/>
    <property type="gene ID" value="MELO3C029665.2"/>
</dbReference>
<reference evidence="2" key="1">
    <citation type="submission" date="2023-03" db="UniProtKB">
        <authorList>
            <consortium name="EnsemblPlants"/>
        </authorList>
    </citation>
    <scope>IDENTIFICATION</scope>
</reference>
<sequence>MKKKQIRIFISFSDSIPFCFLRNYADRRLLDLCWRFPPTGRPNTPQNPQPANFGEEGSPLLGGGDGDIASILYAPEDRVRSNEGPPPDPTLREGLNSPERKTTLCWSSWKRFVGFNSPLKNLSSHTKPEEPCRRNDTADLCNSAMFILNRRSNNKKQ</sequence>
<dbReference type="AlphaFoldDB" id="A0A9I9E710"/>
<accession>A0A9I9E710</accession>